<feature type="region of interest" description="Disordered" evidence="1">
    <location>
        <begin position="173"/>
        <end position="216"/>
    </location>
</feature>
<dbReference type="PANTHER" id="PTHR47343">
    <property type="entry name" value="TRANSCRIPTIONAL ACTIVATOR SPT7"/>
    <property type="match status" value="1"/>
</dbReference>
<proteinExistence type="predicted"/>
<feature type="non-terminal residue" evidence="2">
    <location>
        <position position="1"/>
    </location>
</feature>
<gene>
    <name evidence="2" type="ORF">B0A55_13002</name>
</gene>
<feature type="region of interest" description="Disordered" evidence="1">
    <location>
        <begin position="29"/>
        <end position="133"/>
    </location>
</feature>
<comment type="caution">
    <text evidence="2">The sequence shown here is derived from an EMBL/GenBank/DDBJ whole genome shotgun (WGS) entry which is preliminary data.</text>
</comment>
<feature type="compositionally biased region" description="Basic and acidic residues" evidence="1">
    <location>
        <begin position="205"/>
        <end position="216"/>
    </location>
</feature>
<dbReference type="GO" id="GO:0000124">
    <property type="term" value="C:SAGA complex"/>
    <property type="evidence" value="ECO:0007669"/>
    <property type="project" value="InterPro"/>
</dbReference>
<dbReference type="GO" id="GO:0005198">
    <property type="term" value="F:structural molecule activity"/>
    <property type="evidence" value="ECO:0007669"/>
    <property type="project" value="TreeGrafter"/>
</dbReference>
<dbReference type="Proteomes" id="UP000309340">
    <property type="component" value="Unassembled WGS sequence"/>
</dbReference>
<dbReference type="InterPro" id="IPR037782">
    <property type="entry name" value="Spt7"/>
</dbReference>
<dbReference type="GO" id="GO:0046695">
    <property type="term" value="C:SLIK (SAGA-like) complex"/>
    <property type="evidence" value="ECO:0007669"/>
    <property type="project" value="InterPro"/>
</dbReference>
<name>A0A4U0VSA1_9PEZI</name>
<evidence type="ECO:0000313" key="2">
    <source>
        <dbReference type="EMBL" id="TKA52461.1"/>
    </source>
</evidence>
<dbReference type="STRING" id="329884.A0A4U0VSA1"/>
<dbReference type="EMBL" id="NAJQ01001820">
    <property type="protein sequence ID" value="TKA52461.1"/>
    <property type="molecule type" value="Genomic_DNA"/>
</dbReference>
<sequence length="216" mass="23883">PYEPISSDTLADQIGIVRDFFRARLRANREEPLVEDEDLPQKQRFPKPRLPANGKISSPRKRPIREQQQAAKKKRKMEEGGVGGGGGDEMGGGGSNMKLGKPVGALKFRLPERSGENGGGDPEKEGETYAEGGYREGVVCRRRAQGWSNAGMSHHEVASREPGAAYGAYEVWPNDERAPAKARESGTPSRLRRLLTANDEEEEEERRVEQSKEGDQ</sequence>
<feature type="compositionally biased region" description="Gly residues" evidence="1">
    <location>
        <begin position="80"/>
        <end position="95"/>
    </location>
</feature>
<evidence type="ECO:0000313" key="3">
    <source>
        <dbReference type="Proteomes" id="UP000309340"/>
    </source>
</evidence>
<evidence type="ECO:0000256" key="1">
    <source>
        <dbReference type="SAM" id="MobiDB-lite"/>
    </source>
</evidence>
<protein>
    <submittedName>
        <fullName evidence="2">Uncharacterized protein</fullName>
    </submittedName>
</protein>
<feature type="compositionally biased region" description="Basic and acidic residues" evidence="1">
    <location>
        <begin position="109"/>
        <end position="127"/>
    </location>
</feature>
<dbReference type="PANTHER" id="PTHR47343:SF1">
    <property type="entry name" value="TRANSCRIPTIONAL ACTIVATOR SPT7"/>
    <property type="match status" value="1"/>
</dbReference>
<dbReference type="AlphaFoldDB" id="A0A4U0VSA1"/>
<keyword evidence="3" id="KW-1185">Reference proteome</keyword>
<dbReference type="GO" id="GO:0006357">
    <property type="term" value="P:regulation of transcription by RNA polymerase II"/>
    <property type="evidence" value="ECO:0007669"/>
    <property type="project" value="TreeGrafter"/>
</dbReference>
<dbReference type="OrthoDB" id="21449at2759"/>
<reference evidence="2 3" key="1">
    <citation type="submission" date="2017-03" db="EMBL/GenBank/DDBJ databases">
        <title>Genomes of endolithic fungi from Antarctica.</title>
        <authorList>
            <person name="Coleine C."/>
            <person name="Masonjones S."/>
            <person name="Stajich J.E."/>
        </authorList>
    </citation>
    <scope>NUCLEOTIDE SEQUENCE [LARGE SCALE GENOMIC DNA]</scope>
    <source>
        <strain evidence="2 3">CCFEE 5184</strain>
    </source>
</reference>
<feature type="compositionally biased region" description="Basic and acidic residues" evidence="1">
    <location>
        <begin position="174"/>
        <end position="184"/>
    </location>
</feature>
<accession>A0A4U0VSA1</accession>
<organism evidence="2 3">
    <name type="scientific">Friedmanniomyces simplex</name>
    <dbReference type="NCBI Taxonomy" id="329884"/>
    <lineage>
        <taxon>Eukaryota</taxon>
        <taxon>Fungi</taxon>
        <taxon>Dikarya</taxon>
        <taxon>Ascomycota</taxon>
        <taxon>Pezizomycotina</taxon>
        <taxon>Dothideomycetes</taxon>
        <taxon>Dothideomycetidae</taxon>
        <taxon>Mycosphaerellales</taxon>
        <taxon>Teratosphaeriaceae</taxon>
        <taxon>Friedmanniomyces</taxon>
    </lineage>
</organism>